<reference evidence="2 3" key="1">
    <citation type="submission" date="2021-02" db="EMBL/GenBank/DDBJ databases">
        <authorList>
            <person name="Jung H.S."/>
            <person name="Chun B.H."/>
            <person name="Jeon C.O."/>
        </authorList>
    </citation>
    <scope>NUCLEOTIDE SEQUENCE [LARGE SCALE GENOMIC DNA]</scope>
    <source>
        <strain evidence="2 3">LMG 25203</strain>
    </source>
</reference>
<evidence type="ECO:0000259" key="1">
    <source>
        <dbReference type="Pfam" id="PF05598"/>
    </source>
</evidence>
<sequence>MGFTPRVLKTEGRPSFDTKVFLKIYLYSYINGIRSSRRHLCRLCR</sequence>
<feature type="domain" description="Transposase InsH N-terminal" evidence="1">
    <location>
        <begin position="9"/>
        <end position="40"/>
    </location>
</feature>
<dbReference type="Proteomes" id="UP000759529">
    <property type="component" value="Unassembled WGS sequence"/>
</dbReference>
<proteinExistence type="predicted"/>
<protein>
    <submittedName>
        <fullName evidence="2">Transposase</fullName>
    </submittedName>
</protein>
<evidence type="ECO:0000313" key="2">
    <source>
        <dbReference type="EMBL" id="MBM6498021.1"/>
    </source>
</evidence>
<dbReference type="Pfam" id="PF05598">
    <property type="entry name" value="DUF772"/>
    <property type="match status" value="1"/>
</dbReference>
<accession>A0ABS2CSS6</accession>
<keyword evidence="3" id="KW-1185">Reference proteome</keyword>
<organism evidence="2 3">
    <name type="scientific">Flavobacterium macrobrachii</name>
    <dbReference type="NCBI Taxonomy" id="591204"/>
    <lineage>
        <taxon>Bacteria</taxon>
        <taxon>Pseudomonadati</taxon>
        <taxon>Bacteroidota</taxon>
        <taxon>Flavobacteriia</taxon>
        <taxon>Flavobacteriales</taxon>
        <taxon>Flavobacteriaceae</taxon>
        <taxon>Flavobacterium</taxon>
    </lineage>
</organism>
<dbReference type="InterPro" id="IPR008490">
    <property type="entry name" value="Transposase_InsH_N"/>
</dbReference>
<name>A0ABS2CSS6_9FLAO</name>
<evidence type="ECO:0000313" key="3">
    <source>
        <dbReference type="Proteomes" id="UP000759529"/>
    </source>
</evidence>
<comment type="caution">
    <text evidence="2">The sequence shown here is derived from an EMBL/GenBank/DDBJ whole genome shotgun (WGS) entry which is preliminary data.</text>
</comment>
<dbReference type="EMBL" id="JACSOD020000366">
    <property type="protein sequence ID" value="MBM6498021.1"/>
    <property type="molecule type" value="Genomic_DNA"/>
</dbReference>
<gene>
    <name evidence="2" type="ORF">H9X54_001725</name>
</gene>